<feature type="transmembrane region" description="Helical" evidence="12">
    <location>
        <begin position="12"/>
        <end position="34"/>
    </location>
</feature>
<dbReference type="Pfam" id="PF00507">
    <property type="entry name" value="Oxidored_q4"/>
    <property type="match status" value="1"/>
</dbReference>
<evidence type="ECO:0000256" key="10">
    <source>
        <dbReference type="ARBA" id="ARBA00023075"/>
    </source>
</evidence>
<evidence type="ECO:0000256" key="5">
    <source>
        <dbReference type="ARBA" id="ARBA00022692"/>
    </source>
</evidence>
<name>A0A381RU06_9ZZZZ</name>
<evidence type="ECO:0000256" key="7">
    <source>
        <dbReference type="ARBA" id="ARBA00022967"/>
    </source>
</evidence>
<evidence type="ECO:0000256" key="9">
    <source>
        <dbReference type="ARBA" id="ARBA00023027"/>
    </source>
</evidence>
<dbReference type="HAMAP" id="MF_01394">
    <property type="entry name" value="NDH1_NuoA"/>
    <property type="match status" value="1"/>
</dbReference>
<keyword evidence="5 12" id="KW-0812">Transmembrane</keyword>
<keyword evidence="4" id="KW-1003">Cell membrane</keyword>
<dbReference type="PANTHER" id="PTHR11058">
    <property type="entry name" value="NADH-UBIQUINONE OXIDOREDUCTASE CHAIN 3"/>
    <property type="match status" value="1"/>
</dbReference>
<proteinExistence type="inferred from homology"/>
<evidence type="ECO:0000256" key="12">
    <source>
        <dbReference type="SAM" id="Phobius"/>
    </source>
</evidence>
<evidence type="ECO:0000256" key="6">
    <source>
        <dbReference type="ARBA" id="ARBA00022719"/>
    </source>
</evidence>
<dbReference type="InterPro" id="IPR023043">
    <property type="entry name" value="NAD(P)H_OxRDtase_bac/plastid"/>
</dbReference>
<feature type="transmembrane region" description="Helical" evidence="12">
    <location>
        <begin position="95"/>
        <end position="117"/>
    </location>
</feature>
<dbReference type="InterPro" id="IPR000440">
    <property type="entry name" value="NADH_UbQ/plastoQ_OxRdtase_su3"/>
</dbReference>
<keyword evidence="3" id="KW-0813">Transport</keyword>
<keyword evidence="8 12" id="KW-1133">Transmembrane helix</keyword>
<feature type="transmembrane region" description="Helical" evidence="12">
    <location>
        <begin position="66"/>
        <end position="89"/>
    </location>
</feature>
<dbReference type="GO" id="GO:0030964">
    <property type="term" value="C:NADH dehydrogenase complex"/>
    <property type="evidence" value="ECO:0007669"/>
    <property type="project" value="TreeGrafter"/>
</dbReference>
<evidence type="ECO:0000256" key="4">
    <source>
        <dbReference type="ARBA" id="ARBA00022475"/>
    </source>
</evidence>
<dbReference type="AlphaFoldDB" id="A0A381RU06"/>
<organism evidence="13">
    <name type="scientific">marine metagenome</name>
    <dbReference type="NCBI Taxonomy" id="408172"/>
    <lineage>
        <taxon>unclassified sequences</taxon>
        <taxon>metagenomes</taxon>
        <taxon>ecological metagenomes</taxon>
    </lineage>
</organism>
<dbReference type="PANTHER" id="PTHR11058:SF21">
    <property type="entry name" value="NADH-QUINONE OXIDOREDUCTASE SUBUNIT A"/>
    <property type="match status" value="1"/>
</dbReference>
<evidence type="ECO:0000256" key="2">
    <source>
        <dbReference type="ARBA" id="ARBA00008472"/>
    </source>
</evidence>
<accession>A0A381RU06</accession>
<reference evidence="13" key="1">
    <citation type="submission" date="2018-05" db="EMBL/GenBank/DDBJ databases">
        <authorList>
            <person name="Lanie J.A."/>
            <person name="Ng W.-L."/>
            <person name="Kazmierczak K.M."/>
            <person name="Andrzejewski T.M."/>
            <person name="Davidsen T.M."/>
            <person name="Wayne K.J."/>
            <person name="Tettelin H."/>
            <person name="Glass J.I."/>
            <person name="Rusch D."/>
            <person name="Podicherti R."/>
            <person name="Tsui H.-C.T."/>
            <person name="Winkler M.E."/>
        </authorList>
    </citation>
    <scope>NUCLEOTIDE SEQUENCE</scope>
</reference>
<dbReference type="InterPro" id="IPR038430">
    <property type="entry name" value="NDAH_ubi_oxred_su3_sf"/>
</dbReference>
<dbReference type="GO" id="GO:0008137">
    <property type="term" value="F:NADH dehydrogenase (ubiquinone) activity"/>
    <property type="evidence" value="ECO:0007669"/>
    <property type="project" value="InterPro"/>
</dbReference>
<evidence type="ECO:0000313" key="13">
    <source>
        <dbReference type="EMBL" id="SUZ95352.1"/>
    </source>
</evidence>
<dbReference type="GO" id="GO:0048038">
    <property type="term" value="F:quinone binding"/>
    <property type="evidence" value="ECO:0007669"/>
    <property type="project" value="UniProtKB-KW"/>
</dbReference>
<evidence type="ECO:0008006" key="14">
    <source>
        <dbReference type="Google" id="ProtNLM"/>
    </source>
</evidence>
<comment type="subcellular location">
    <subcellularLocation>
        <location evidence="1">Membrane</location>
        <topology evidence="1">Multi-pass membrane protein</topology>
    </subcellularLocation>
</comment>
<evidence type="ECO:0000256" key="11">
    <source>
        <dbReference type="ARBA" id="ARBA00023136"/>
    </source>
</evidence>
<comment type="similarity">
    <text evidence="2">Belongs to the complex I subunit 3 family.</text>
</comment>
<keyword evidence="10" id="KW-0830">Ubiquinone</keyword>
<protein>
    <recommendedName>
        <fullName evidence="14">NADH-quinone oxidoreductase subunit</fullName>
    </recommendedName>
</protein>
<keyword evidence="9" id="KW-0520">NAD</keyword>
<keyword evidence="6" id="KW-0874">Quinone</keyword>
<evidence type="ECO:0000256" key="1">
    <source>
        <dbReference type="ARBA" id="ARBA00004141"/>
    </source>
</evidence>
<dbReference type="EMBL" id="UINC01002318">
    <property type="protein sequence ID" value="SUZ95352.1"/>
    <property type="molecule type" value="Genomic_DNA"/>
</dbReference>
<keyword evidence="11 12" id="KW-0472">Membrane</keyword>
<feature type="non-terminal residue" evidence="13">
    <location>
        <position position="1"/>
    </location>
</feature>
<evidence type="ECO:0000256" key="3">
    <source>
        <dbReference type="ARBA" id="ARBA00022448"/>
    </source>
</evidence>
<evidence type="ECO:0000256" key="8">
    <source>
        <dbReference type="ARBA" id="ARBA00022989"/>
    </source>
</evidence>
<sequence length="128" mass="14414">VPLPSPPNQAFWPLALWLGTVFLLISGVVGLSMITGPRSNSRRRDLPYESGMPPTRQPAMRFPVHFYLIALAFLVFDLEAAFLFAWAVAARDVGWLGYVEALVFSIMLFAGLLYLWAKQAFDWGIEHE</sequence>
<dbReference type="GO" id="GO:0016651">
    <property type="term" value="F:oxidoreductase activity, acting on NAD(P)H"/>
    <property type="evidence" value="ECO:0007669"/>
    <property type="project" value="InterPro"/>
</dbReference>
<gene>
    <name evidence="13" type="ORF">METZ01_LOCUS48206</name>
</gene>
<dbReference type="Gene3D" id="1.20.58.1610">
    <property type="entry name" value="NADH:ubiquinone/plastoquinone oxidoreductase, chain 3"/>
    <property type="match status" value="1"/>
</dbReference>
<keyword evidence="7" id="KW-1278">Translocase</keyword>